<sequence>MNILPKKSWHVRNKDNIAKVRRDEARAAEEEKERERRRALAEQEARTELLRARARHRLVGEGGKQATSIQDQDQGPSPSDASVTGSELVPATSVGHQGHINFFKDLEEGKKVGGVNKEHEEEKKKEQEQREKDIGLLTYLGQSAVEAQGSKPWYLNKTRRDDTVKKEEDEQDNSAVSSLDMKRKNFLDPVHDMNRYLSKKRSKHQEEHKRHKKKHKEKDRDRQKRSETRSRQGSVSIEQLRAERLKREAEERAKTERLMALRRGEAPKPTEEEVMETSKFRYNSQFNPDLVRKPRPRYQPY</sequence>
<evidence type="ECO:0000313" key="4">
    <source>
        <dbReference type="RefSeq" id="XP_035699394.1"/>
    </source>
</evidence>
<dbReference type="RefSeq" id="XP_035699394.1">
    <property type="nucleotide sequence ID" value="XM_035843501.1"/>
</dbReference>
<dbReference type="OMA" id="WYEELPK"/>
<feature type="compositionally biased region" description="Polar residues" evidence="1">
    <location>
        <begin position="65"/>
        <end position="85"/>
    </location>
</feature>
<organism evidence="3 4">
    <name type="scientific">Branchiostoma floridae</name>
    <name type="common">Florida lancelet</name>
    <name type="synonym">Amphioxus</name>
    <dbReference type="NCBI Taxonomy" id="7739"/>
    <lineage>
        <taxon>Eukaryota</taxon>
        <taxon>Metazoa</taxon>
        <taxon>Chordata</taxon>
        <taxon>Cephalochordata</taxon>
        <taxon>Leptocardii</taxon>
        <taxon>Amphioxiformes</taxon>
        <taxon>Branchiostomatidae</taxon>
        <taxon>Branchiostoma</taxon>
    </lineage>
</organism>
<dbReference type="SMART" id="SM01083">
    <property type="entry name" value="Cir_N"/>
    <property type="match status" value="1"/>
</dbReference>
<dbReference type="Proteomes" id="UP000001554">
    <property type="component" value="Chromosome 2"/>
</dbReference>
<dbReference type="PANTHER" id="PTHR22093">
    <property type="entry name" value="LEUKOCYTE RECEPTOR CLUSTER LRC MEMBER 1"/>
    <property type="match status" value="1"/>
</dbReference>
<feature type="compositionally biased region" description="Basic residues" evidence="1">
    <location>
        <begin position="197"/>
        <end position="217"/>
    </location>
</feature>
<name>A0A9J7NCW2_BRAFL</name>
<reference evidence="3" key="1">
    <citation type="journal article" date="2020" name="Nat. Ecol. Evol.">
        <title>Deeply conserved synteny resolves early events in vertebrate evolution.</title>
        <authorList>
            <person name="Simakov O."/>
            <person name="Marletaz F."/>
            <person name="Yue J.X."/>
            <person name="O'Connell B."/>
            <person name="Jenkins J."/>
            <person name="Brandt A."/>
            <person name="Calef R."/>
            <person name="Tung C.H."/>
            <person name="Huang T.K."/>
            <person name="Schmutz J."/>
            <person name="Satoh N."/>
            <person name="Yu J.K."/>
            <person name="Putnam N.H."/>
            <person name="Green R.E."/>
            <person name="Rokhsar D.S."/>
        </authorList>
    </citation>
    <scope>NUCLEOTIDE SEQUENCE [LARGE SCALE GENOMIC DNA]</scope>
    <source>
        <strain evidence="3">S238N-H82</strain>
    </source>
</reference>
<feature type="compositionally biased region" description="Basic and acidic residues" evidence="1">
    <location>
        <begin position="180"/>
        <end position="194"/>
    </location>
</feature>
<feature type="compositionally biased region" description="Basic and acidic residues" evidence="1">
    <location>
        <begin position="21"/>
        <end position="51"/>
    </location>
</feature>
<evidence type="ECO:0000313" key="3">
    <source>
        <dbReference type="Proteomes" id="UP000001554"/>
    </source>
</evidence>
<evidence type="ECO:0000256" key="1">
    <source>
        <dbReference type="SAM" id="MobiDB-lite"/>
    </source>
</evidence>
<gene>
    <name evidence="4" type="primary">LOC118432018</name>
</gene>
<feature type="compositionally biased region" description="Basic and acidic residues" evidence="1">
    <location>
        <begin position="218"/>
        <end position="230"/>
    </location>
</feature>
<feature type="domain" description="CBF1-interacting co-repressor CIR N-terminal" evidence="2">
    <location>
        <begin position="8"/>
        <end position="44"/>
    </location>
</feature>
<feature type="region of interest" description="Disordered" evidence="1">
    <location>
        <begin position="147"/>
        <end position="301"/>
    </location>
</feature>
<protein>
    <submittedName>
        <fullName evidence="4">Leukocyte receptor cluster member 1 homolog</fullName>
    </submittedName>
</protein>
<keyword evidence="3" id="KW-1185">Reference proteome</keyword>
<feature type="region of interest" description="Disordered" evidence="1">
    <location>
        <begin position="21"/>
        <end position="86"/>
    </location>
</feature>
<keyword evidence="4" id="KW-0675">Receptor</keyword>
<dbReference type="InterPro" id="IPR039875">
    <property type="entry name" value="LENG1-like"/>
</dbReference>
<proteinExistence type="predicted"/>
<dbReference type="InterPro" id="IPR019339">
    <property type="entry name" value="CIR_N_dom"/>
</dbReference>
<dbReference type="Pfam" id="PF10197">
    <property type="entry name" value="Cir_N"/>
    <property type="match status" value="1"/>
</dbReference>
<accession>A0A9J7NCW2</accession>
<dbReference type="OrthoDB" id="2159131at2759"/>
<feature type="compositionally biased region" description="Basic and acidic residues" evidence="1">
    <location>
        <begin position="158"/>
        <end position="168"/>
    </location>
</feature>
<feature type="compositionally biased region" description="Basic and acidic residues" evidence="1">
    <location>
        <begin position="240"/>
        <end position="279"/>
    </location>
</feature>
<reference evidence="4" key="2">
    <citation type="submission" date="2025-08" db="UniProtKB">
        <authorList>
            <consortium name="RefSeq"/>
        </authorList>
    </citation>
    <scope>IDENTIFICATION</scope>
    <source>
        <strain evidence="4">S238N-H82</strain>
        <tissue evidence="4">Testes</tissue>
    </source>
</reference>
<dbReference type="AlphaFoldDB" id="A0A9J7NCW2"/>
<dbReference type="PANTHER" id="PTHR22093:SF0">
    <property type="entry name" value="LEUKOCYTE RECEPTOR CLUSTER MEMBER 1"/>
    <property type="match status" value="1"/>
</dbReference>
<dbReference type="GeneID" id="118432018"/>
<dbReference type="KEGG" id="bfo:118432018"/>
<evidence type="ECO:0000259" key="2">
    <source>
        <dbReference type="SMART" id="SM01083"/>
    </source>
</evidence>